<keyword evidence="4" id="KW-1185">Reference proteome</keyword>
<dbReference type="EMBL" id="LKST01000002">
    <property type="protein sequence ID" value="KQB84648.1"/>
    <property type="molecule type" value="Genomic_DNA"/>
</dbReference>
<dbReference type="Proteomes" id="UP000050517">
    <property type="component" value="Unassembled WGS sequence"/>
</dbReference>
<name>A0A0Q0UDM9_9CORY</name>
<proteinExistence type="predicted"/>
<accession>A0A0Q0UDM9</accession>
<evidence type="ECO:0000259" key="2">
    <source>
        <dbReference type="Pfam" id="PF12089"/>
    </source>
</evidence>
<keyword evidence="1" id="KW-0472">Membrane</keyword>
<dbReference type="Pfam" id="PF12089">
    <property type="entry name" value="DUF3566"/>
    <property type="match status" value="1"/>
</dbReference>
<evidence type="ECO:0000256" key="1">
    <source>
        <dbReference type="SAM" id="Phobius"/>
    </source>
</evidence>
<feature type="domain" description="DUF3566" evidence="2">
    <location>
        <begin position="5"/>
        <end position="111"/>
    </location>
</feature>
<feature type="transmembrane region" description="Helical" evidence="1">
    <location>
        <begin position="62"/>
        <end position="95"/>
    </location>
</feature>
<gene>
    <name evidence="3" type="ORF">Cocul_01459</name>
</gene>
<evidence type="ECO:0000313" key="3">
    <source>
        <dbReference type="EMBL" id="KQB84648.1"/>
    </source>
</evidence>
<dbReference type="AlphaFoldDB" id="A0A0Q0UDM9"/>
<organism evidence="3 4">
    <name type="scientific">Corynebacterium oculi</name>
    <dbReference type="NCBI Taxonomy" id="1544416"/>
    <lineage>
        <taxon>Bacteria</taxon>
        <taxon>Bacillati</taxon>
        <taxon>Actinomycetota</taxon>
        <taxon>Actinomycetes</taxon>
        <taxon>Mycobacteriales</taxon>
        <taxon>Corynebacteriaceae</taxon>
        <taxon>Corynebacterium</taxon>
    </lineage>
</organism>
<comment type="caution">
    <text evidence="3">The sequence shown here is derived from an EMBL/GenBank/DDBJ whole genome shotgun (WGS) entry which is preliminary data.</text>
</comment>
<evidence type="ECO:0000313" key="4">
    <source>
        <dbReference type="Proteomes" id="UP000050517"/>
    </source>
</evidence>
<protein>
    <recommendedName>
        <fullName evidence="2">DUF3566 domain-containing protein</fullName>
    </recommendedName>
</protein>
<dbReference type="PATRIC" id="fig|1544416.3.peg.1461"/>
<keyword evidence="1" id="KW-1133">Transmembrane helix</keyword>
<reference evidence="3 4" key="1">
    <citation type="submission" date="2015-10" db="EMBL/GenBank/DDBJ databases">
        <title>Corynebacteirum lowii and Corynebacterium oculi species nova, derived from human clinical disease and and emended description of Corynebacterium mastiditis.</title>
        <authorList>
            <person name="Bernard K."/>
            <person name="Pacheco A.L."/>
            <person name="Mcdougall C."/>
            <person name="Burtx T."/>
            <person name="Weibe D."/>
            <person name="Tyler S."/>
            <person name="Olson A.B."/>
            <person name="Cnockaert M."/>
            <person name="Eguchi H."/>
            <person name="Kuwahara T."/>
            <person name="Nakayama-Imaohji H."/>
            <person name="Boudewijins M."/>
            <person name="Van Hoecke F."/>
            <person name="Bernier A.-M."/>
            <person name="Vandamme P."/>
        </authorList>
    </citation>
    <scope>NUCLEOTIDE SEQUENCE [LARGE SCALE GENOMIC DNA]</scope>
    <source>
        <strain evidence="3 4">NML 130210</strain>
    </source>
</reference>
<dbReference type="STRING" id="1544416.Cocul_01459"/>
<sequence length="113" mass="11595">MAYREVVVSRIPPMAAFRVALALSLVGLVAWILCVVLLYIGLNAAGVWDSLNSVIGGIGGDGIINFGVVISVAALVGALGAILTTLLAPLCAVIYNSVVDLFGGLAVEVEDIR</sequence>
<dbReference type="RefSeq" id="WP_055122547.1">
    <property type="nucleotide sequence ID" value="NZ_LKST01000002.1"/>
</dbReference>
<feature type="transmembrane region" description="Helical" evidence="1">
    <location>
        <begin position="20"/>
        <end position="42"/>
    </location>
</feature>
<keyword evidence="1" id="KW-0812">Transmembrane</keyword>
<dbReference type="InterPro" id="IPR021949">
    <property type="entry name" value="DUF3566_TM"/>
</dbReference>